<dbReference type="STRING" id="1150368.SAMN02927921_00810"/>
<evidence type="ECO:0000313" key="2">
    <source>
        <dbReference type="EMBL" id="SFW26316.1"/>
    </source>
</evidence>
<evidence type="ECO:0000313" key="3">
    <source>
        <dbReference type="Proteomes" id="UP000182248"/>
    </source>
</evidence>
<dbReference type="EMBL" id="FPJE01000003">
    <property type="protein sequence ID" value="SFW26316.1"/>
    <property type="molecule type" value="Genomic_DNA"/>
</dbReference>
<name>A0A1K1MSZ7_9FLAO</name>
<dbReference type="AlphaFoldDB" id="A0A1K1MSZ7"/>
<gene>
    <name evidence="2" type="ORF">SAMN02927921_00810</name>
</gene>
<reference evidence="2 3" key="1">
    <citation type="submission" date="2016-11" db="EMBL/GenBank/DDBJ databases">
        <authorList>
            <person name="Jaros S."/>
            <person name="Januszkiewicz K."/>
            <person name="Wedrychowicz H."/>
        </authorList>
    </citation>
    <scope>NUCLEOTIDE SEQUENCE [LARGE SCALE GENOMIC DNA]</scope>
    <source>
        <strain evidence="2 3">CGMCC 1.12145</strain>
    </source>
</reference>
<evidence type="ECO:0000256" key="1">
    <source>
        <dbReference type="SAM" id="SignalP"/>
    </source>
</evidence>
<keyword evidence="1" id="KW-0732">Signal</keyword>
<accession>A0A1K1MSZ7</accession>
<proteinExistence type="predicted"/>
<feature type="signal peptide" evidence="1">
    <location>
        <begin position="1"/>
        <end position="36"/>
    </location>
</feature>
<protein>
    <recommendedName>
        <fullName evidence="4">Sensor of ECF-type sigma factor</fullName>
    </recommendedName>
</protein>
<organism evidence="2 3">
    <name type="scientific">Sinomicrobium oceani</name>
    <dbReference type="NCBI Taxonomy" id="1150368"/>
    <lineage>
        <taxon>Bacteria</taxon>
        <taxon>Pseudomonadati</taxon>
        <taxon>Bacteroidota</taxon>
        <taxon>Flavobacteriia</taxon>
        <taxon>Flavobacteriales</taxon>
        <taxon>Flavobacteriaceae</taxon>
        <taxon>Sinomicrobium</taxon>
    </lineage>
</organism>
<sequence length="165" mass="19546">MISSQPDIRINTTLMKTFKILCFSLLFMLFSFSGHAQEKSKKERIKALKVAYITEKLSLTTAEAQKFWPVYNTYYDKVSELWHQEYKNIKNPIRNGDIDTMSDAQAGRLLNEQEEIERKIYEESMQLTRNLKGVLPAKKILLLKRAERDFSRELLHRLKRKDDKK</sequence>
<dbReference type="Proteomes" id="UP000182248">
    <property type="component" value="Unassembled WGS sequence"/>
</dbReference>
<feature type="chain" id="PRO_5013176534" description="Sensor of ECF-type sigma factor" evidence="1">
    <location>
        <begin position="37"/>
        <end position="165"/>
    </location>
</feature>
<evidence type="ECO:0008006" key="4">
    <source>
        <dbReference type="Google" id="ProtNLM"/>
    </source>
</evidence>
<keyword evidence="3" id="KW-1185">Reference proteome</keyword>